<feature type="signal peptide" evidence="2">
    <location>
        <begin position="1"/>
        <end position="26"/>
    </location>
</feature>
<gene>
    <name evidence="3" type="ORF">A0U89_13425</name>
</gene>
<dbReference type="STRING" id="153496.A0U89_13425"/>
<dbReference type="KEGG" id="kba:A0U89_13425"/>
<feature type="compositionally biased region" description="Basic and acidic residues" evidence="1">
    <location>
        <begin position="42"/>
        <end position="60"/>
    </location>
</feature>
<sequence>MGALKRRKKPCLLLCSAAFVVSSAMAAPPPKPGSGSAVQAKQGEKASNKPKRDPLKDAEAALRGATNPAEARSLEAHAEALRQRHLSPDVLLLLKHANESLAKHDFQEAEADVSSALVLQPDQPFLRRGRAQIRYAAGDYEGAISDLGVALQSDPDDATSWSLLSQIEQERHNPRAALDAFQHVLTVNPMAKGGLKRLRVLETELNGRPT</sequence>
<accession>A0A1D8UWE7</accession>
<feature type="region of interest" description="Disordered" evidence="1">
    <location>
        <begin position="25"/>
        <end position="68"/>
    </location>
</feature>
<dbReference type="eggNOG" id="COG0457">
    <property type="taxonomic scope" value="Bacteria"/>
</dbReference>
<dbReference type="AlphaFoldDB" id="A0A1D8UWE7"/>
<keyword evidence="4" id="KW-1185">Reference proteome</keyword>
<feature type="chain" id="PRO_5009439153" evidence="2">
    <location>
        <begin position="27"/>
        <end position="210"/>
    </location>
</feature>
<dbReference type="InterPro" id="IPR011990">
    <property type="entry name" value="TPR-like_helical_dom_sf"/>
</dbReference>
<evidence type="ECO:0000313" key="3">
    <source>
        <dbReference type="EMBL" id="AOX17960.1"/>
    </source>
</evidence>
<organism evidence="3 4">
    <name type="scientific">Kozakia baliensis</name>
    <dbReference type="NCBI Taxonomy" id="153496"/>
    <lineage>
        <taxon>Bacteria</taxon>
        <taxon>Pseudomonadati</taxon>
        <taxon>Pseudomonadota</taxon>
        <taxon>Alphaproteobacteria</taxon>
        <taxon>Acetobacterales</taxon>
        <taxon>Acetobacteraceae</taxon>
        <taxon>Kozakia</taxon>
    </lineage>
</organism>
<dbReference type="Proteomes" id="UP000179145">
    <property type="component" value="Chromosome"/>
</dbReference>
<dbReference type="Gene3D" id="1.25.40.10">
    <property type="entry name" value="Tetratricopeptide repeat domain"/>
    <property type="match status" value="1"/>
</dbReference>
<keyword evidence="2" id="KW-0732">Signal</keyword>
<dbReference type="EMBL" id="CP014674">
    <property type="protein sequence ID" value="AOX17960.1"/>
    <property type="molecule type" value="Genomic_DNA"/>
</dbReference>
<protein>
    <submittedName>
        <fullName evidence="3">Uncharacterized protein</fullName>
    </submittedName>
</protein>
<evidence type="ECO:0000313" key="4">
    <source>
        <dbReference type="Proteomes" id="UP000179145"/>
    </source>
</evidence>
<dbReference type="SUPFAM" id="SSF48452">
    <property type="entry name" value="TPR-like"/>
    <property type="match status" value="1"/>
</dbReference>
<proteinExistence type="predicted"/>
<evidence type="ECO:0000256" key="1">
    <source>
        <dbReference type="SAM" id="MobiDB-lite"/>
    </source>
</evidence>
<dbReference type="Pfam" id="PF13371">
    <property type="entry name" value="TPR_9"/>
    <property type="match status" value="1"/>
</dbReference>
<reference evidence="3 4" key="1">
    <citation type="journal article" date="2016" name="Microb. Cell Fact.">
        <title>Dissection of exopolysaccharide biosynthesis in Kozakia baliensis.</title>
        <authorList>
            <person name="Brandt J.U."/>
            <person name="Jakob F."/>
            <person name="Behr J."/>
            <person name="Geissler A.J."/>
            <person name="Vogel R.F."/>
        </authorList>
    </citation>
    <scope>NUCLEOTIDE SEQUENCE [LARGE SCALE GENOMIC DNA]</scope>
    <source>
        <strain evidence="3 4">DSM 14400</strain>
    </source>
</reference>
<evidence type="ECO:0000256" key="2">
    <source>
        <dbReference type="SAM" id="SignalP"/>
    </source>
</evidence>
<name>A0A1D8UWE7_9PROT</name>
<dbReference type="InterPro" id="IPR019734">
    <property type="entry name" value="TPR_rpt"/>
</dbReference>
<dbReference type="SMART" id="SM00028">
    <property type="entry name" value="TPR"/>
    <property type="match status" value="3"/>
</dbReference>